<dbReference type="EMBL" id="KZ825368">
    <property type="protein sequence ID" value="RAH42979.1"/>
    <property type="molecule type" value="Genomic_DNA"/>
</dbReference>
<accession>A0ACD1G1B2</accession>
<evidence type="ECO:0000313" key="2">
    <source>
        <dbReference type="Proteomes" id="UP000249057"/>
    </source>
</evidence>
<organism evidence="1 2">
    <name type="scientific">Aspergillus brunneoviolaceus CBS 621.78</name>
    <dbReference type="NCBI Taxonomy" id="1450534"/>
    <lineage>
        <taxon>Eukaryota</taxon>
        <taxon>Fungi</taxon>
        <taxon>Dikarya</taxon>
        <taxon>Ascomycota</taxon>
        <taxon>Pezizomycotina</taxon>
        <taxon>Eurotiomycetes</taxon>
        <taxon>Eurotiomycetidae</taxon>
        <taxon>Eurotiales</taxon>
        <taxon>Aspergillaceae</taxon>
        <taxon>Aspergillus</taxon>
        <taxon>Aspergillus subgen. Circumdati</taxon>
    </lineage>
</organism>
<sequence>MLFPVIFTMGTTSVRRNLFHHHLSRRPGSVAPSSSSAQSSATHGVPVLSAQMAPSMSSDSASSLSSGPVDGGEIVARDKNGGYKLDIPVLPALIDNGGDEMEGIEDVGAQGGSGAATIDATNQTDISRREKEKIEASLSEMYRNKSRRMSSEPAEILTLIQQSLRNKVAALEKDNWMYEPEVDSSI</sequence>
<keyword evidence="2" id="KW-1185">Reference proteome</keyword>
<protein>
    <submittedName>
        <fullName evidence="1">Uncharacterized protein</fullName>
    </submittedName>
</protein>
<gene>
    <name evidence="1" type="ORF">BO95DRAFT_218517</name>
</gene>
<reference evidence="1" key="1">
    <citation type="submission" date="2018-02" db="EMBL/GenBank/DDBJ databases">
        <title>The genomes of Aspergillus section Nigri reveals drivers in fungal speciation.</title>
        <authorList>
            <consortium name="DOE Joint Genome Institute"/>
            <person name="Vesth T.C."/>
            <person name="Nybo J."/>
            <person name="Theobald S."/>
            <person name="Brandl J."/>
            <person name="Frisvad J.C."/>
            <person name="Nielsen K.F."/>
            <person name="Lyhne E.K."/>
            <person name="Kogle M.E."/>
            <person name="Kuo A."/>
            <person name="Riley R."/>
            <person name="Clum A."/>
            <person name="Nolan M."/>
            <person name="Lipzen A."/>
            <person name="Salamov A."/>
            <person name="Henrissat B."/>
            <person name="Wiebenga A."/>
            <person name="De vries R.P."/>
            <person name="Grigoriev I.V."/>
            <person name="Mortensen U.H."/>
            <person name="Andersen M.R."/>
            <person name="Baker S.E."/>
        </authorList>
    </citation>
    <scope>NUCLEOTIDE SEQUENCE</scope>
    <source>
        <strain evidence="1">CBS 621.78</strain>
    </source>
</reference>
<proteinExistence type="predicted"/>
<evidence type="ECO:0000313" key="1">
    <source>
        <dbReference type="EMBL" id="RAH42979.1"/>
    </source>
</evidence>
<name>A0ACD1G1B2_9EURO</name>
<dbReference type="Proteomes" id="UP000249057">
    <property type="component" value="Unassembled WGS sequence"/>
</dbReference>